<dbReference type="PANTHER" id="PTHR13275">
    <property type="entry name" value="YL-1 PROTEIN TRANSCRIPTION FACTOR-LIKE 1"/>
    <property type="match status" value="1"/>
</dbReference>
<dbReference type="InterPro" id="IPR046757">
    <property type="entry name" value="YL1_N"/>
</dbReference>
<organism evidence="5 6">
    <name type="scientific">Glossina morsitans morsitans</name>
    <name type="common">Savannah tsetse fly</name>
    <dbReference type="NCBI Taxonomy" id="37546"/>
    <lineage>
        <taxon>Eukaryota</taxon>
        <taxon>Metazoa</taxon>
        <taxon>Ecdysozoa</taxon>
        <taxon>Arthropoda</taxon>
        <taxon>Hexapoda</taxon>
        <taxon>Insecta</taxon>
        <taxon>Pterygota</taxon>
        <taxon>Neoptera</taxon>
        <taxon>Endopterygota</taxon>
        <taxon>Diptera</taxon>
        <taxon>Brachycera</taxon>
        <taxon>Muscomorpha</taxon>
        <taxon>Hippoboscoidea</taxon>
        <taxon>Glossinidae</taxon>
        <taxon>Glossina</taxon>
    </lineage>
</organism>
<dbReference type="Pfam" id="PF08265">
    <property type="entry name" value="YL1_C"/>
    <property type="match status" value="1"/>
</dbReference>
<evidence type="ECO:0000259" key="4">
    <source>
        <dbReference type="SMART" id="SM00993"/>
    </source>
</evidence>
<keyword evidence="6" id="KW-1185">Reference proteome</keyword>
<feature type="compositionally biased region" description="Basic residues" evidence="3">
    <location>
        <begin position="107"/>
        <end position="120"/>
    </location>
</feature>
<dbReference type="EnsemblMetazoa" id="GMOY005679-RA">
    <property type="protein sequence ID" value="GMOY005679-PA"/>
    <property type="gene ID" value="GMOY005679"/>
</dbReference>
<proteinExistence type="inferred from homology"/>
<dbReference type="AlphaFoldDB" id="A0A1B0FP82"/>
<dbReference type="SMART" id="SM00993">
    <property type="entry name" value="YL1_C"/>
    <property type="match status" value="1"/>
</dbReference>
<evidence type="ECO:0000313" key="6">
    <source>
        <dbReference type="Proteomes" id="UP000092444"/>
    </source>
</evidence>
<evidence type="ECO:0000256" key="3">
    <source>
        <dbReference type="SAM" id="MobiDB-lite"/>
    </source>
</evidence>
<dbReference type="EMBL" id="CCAG010023118">
    <property type="status" value="NOT_ANNOTATED_CDS"/>
    <property type="molecule type" value="Genomic_DNA"/>
</dbReference>
<dbReference type="Pfam" id="PF05764">
    <property type="entry name" value="YL1"/>
    <property type="match status" value="1"/>
</dbReference>
<evidence type="ECO:0000313" key="5">
    <source>
        <dbReference type="EnsemblMetazoa" id="GMOY005679-PA"/>
    </source>
</evidence>
<reference evidence="5" key="1">
    <citation type="submission" date="2020-05" db="UniProtKB">
        <authorList>
            <consortium name="EnsemblMetazoa"/>
        </authorList>
    </citation>
    <scope>IDENTIFICATION</scope>
    <source>
        <strain evidence="5">Yale</strain>
    </source>
</reference>
<dbReference type="PANTHER" id="PTHR13275:SF4">
    <property type="entry name" value="VACUOLAR PROTEIN SORTING-ASSOCIATED PROTEIN 72 HOMOLOG"/>
    <property type="match status" value="1"/>
</dbReference>
<sequence length="360" mass="42260">MMAANRARRVNAGVRIGKLLDDEEEDEFYKTSYGGFEDEDDHDQDYVQKDEEEDIVDSDFSIDENDEPISDQDEEEVKKRRRTGVQTKAYKEPKPVKKEDKTYGSPSKKKTGPGRKRKTRAKFTVLDSGRKSIRASTAIKTQATKIRLKEMDDARKRKRRVRVEEYMPTQEELLEEAKITEEENIKSLEKFQKMELEKKKTRPTKRLFLGPIVRYHSLAMPVVRKQTRGCNAAFDSKDPRSKCERTFISFENDLDDKVFQSIFKVKKLPKNAGFLCSITKLPARYFDPVTQQPYYSIQAFKILREAYYMQLEEREKFQKMELEKKKTRPTKRLFLGPIVRYHSLAMPVVRKQTRGCNAAF</sequence>
<evidence type="ECO:0000256" key="1">
    <source>
        <dbReference type="ARBA" id="ARBA00006832"/>
    </source>
</evidence>
<dbReference type="Proteomes" id="UP000092444">
    <property type="component" value="Unassembled WGS sequence"/>
</dbReference>
<protein>
    <recommendedName>
        <fullName evidence="2">Vacuolar protein sorting-associated protein 72 homolog</fullName>
    </recommendedName>
</protein>
<dbReference type="GO" id="GO:0005634">
    <property type="term" value="C:nucleus"/>
    <property type="evidence" value="ECO:0007669"/>
    <property type="project" value="TreeGrafter"/>
</dbReference>
<dbReference type="VEuPathDB" id="VectorBase:GMOY005679"/>
<name>A0A1B0FP82_GLOMM</name>
<feature type="compositionally biased region" description="Acidic residues" evidence="3">
    <location>
        <begin position="50"/>
        <end position="75"/>
    </location>
</feature>
<dbReference type="EMBL" id="CCAG010023117">
    <property type="status" value="NOT_ANNOTATED_CDS"/>
    <property type="molecule type" value="Genomic_DNA"/>
</dbReference>
<evidence type="ECO:0000256" key="2">
    <source>
        <dbReference type="ARBA" id="ARBA00020000"/>
    </source>
</evidence>
<feature type="compositionally biased region" description="Basic and acidic residues" evidence="3">
    <location>
        <begin position="89"/>
        <end position="102"/>
    </location>
</feature>
<comment type="similarity">
    <text evidence="1">Belongs to the VPS72/YL1 family.</text>
</comment>
<dbReference type="InterPro" id="IPR013272">
    <property type="entry name" value="Vps72/YL1_C"/>
</dbReference>
<accession>A0A1B0FP82</accession>
<feature type="compositionally biased region" description="Low complexity" evidence="3">
    <location>
        <begin position="1"/>
        <end position="15"/>
    </location>
</feature>
<feature type="region of interest" description="Disordered" evidence="3">
    <location>
        <begin position="1"/>
        <end position="120"/>
    </location>
</feature>
<dbReference type="STRING" id="37546.A0A1B0FP82"/>
<feature type="domain" description="Vps72/YL1 C-terminal" evidence="4">
    <location>
        <begin position="274"/>
        <end position="303"/>
    </location>
</feature>